<gene>
    <name evidence="2" type="ORF">HMPREF9465_00982</name>
</gene>
<dbReference type="AlphaFoldDB" id="K1JMF4"/>
<organism evidence="2 3">
    <name type="scientific">Sutterella wadsworthensis 2_1_59BFAA</name>
    <dbReference type="NCBI Taxonomy" id="742823"/>
    <lineage>
        <taxon>Bacteria</taxon>
        <taxon>Pseudomonadati</taxon>
        <taxon>Pseudomonadota</taxon>
        <taxon>Betaproteobacteria</taxon>
        <taxon>Burkholderiales</taxon>
        <taxon>Sutterellaceae</taxon>
        <taxon>Sutterella</taxon>
    </lineage>
</organism>
<sequence length="106" mass="11554">MNDIVMVNDANVESVIAADKPVILAIGASWCPDCRRAQPFFTQLAAVNAERAVFASCDSEQNPQVVAKYAVQHIPTMVALKGGREVDRIVEVKTPGELKAFVERNI</sequence>
<dbReference type="OrthoDB" id="215495at2"/>
<dbReference type="HOGENOM" id="CLU_090389_10_2_4"/>
<dbReference type="PANTHER" id="PTHR45663:SF11">
    <property type="entry name" value="GEO12009P1"/>
    <property type="match status" value="1"/>
</dbReference>
<dbReference type="Proteomes" id="UP000005835">
    <property type="component" value="Unassembled WGS sequence"/>
</dbReference>
<accession>K1JMF4</accession>
<dbReference type="Pfam" id="PF00085">
    <property type="entry name" value="Thioredoxin"/>
    <property type="match status" value="1"/>
</dbReference>
<dbReference type="eggNOG" id="COG3118">
    <property type="taxonomic scope" value="Bacteria"/>
</dbReference>
<keyword evidence="3" id="KW-1185">Reference proteome</keyword>
<dbReference type="GO" id="GO:0015035">
    <property type="term" value="F:protein-disulfide reductase activity"/>
    <property type="evidence" value="ECO:0007669"/>
    <property type="project" value="TreeGrafter"/>
</dbReference>
<dbReference type="PATRIC" id="fig|742823.3.peg.965"/>
<name>K1JMF4_9BURK</name>
<comment type="caution">
    <text evidence="2">The sequence shown here is derived from an EMBL/GenBank/DDBJ whole genome shotgun (WGS) entry which is preliminary data.</text>
</comment>
<dbReference type="Gene3D" id="3.40.30.10">
    <property type="entry name" value="Glutaredoxin"/>
    <property type="match status" value="1"/>
</dbReference>
<dbReference type="InterPro" id="IPR036249">
    <property type="entry name" value="Thioredoxin-like_sf"/>
</dbReference>
<evidence type="ECO:0000259" key="1">
    <source>
        <dbReference type="PROSITE" id="PS51352"/>
    </source>
</evidence>
<dbReference type="PROSITE" id="PS51352">
    <property type="entry name" value="THIOREDOXIN_2"/>
    <property type="match status" value="1"/>
</dbReference>
<dbReference type="STRING" id="742823.HMPREF9465_00982"/>
<reference evidence="2 3" key="1">
    <citation type="submission" date="2012-05" db="EMBL/GenBank/DDBJ databases">
        <title>The Genome Sequence of Sutterella wadsworthensis 2_1_59BFAA.</title>
        <authorList>
            <consortium name="The Broad Institute Genome Sequencing Platform"/>
            <person name="Earl A."/>
            <person name="Ward D."/>
            <person name="Feldgarden M."/>
            <person name="Gevers D."/>
            <person name="Daigneault M."/>
            <person name="Strauss J."/>
            <person name="Allen-Vercoe E."/>
            <person name="Walker B."/>
            <person name="Young S.K."/>
            <person name="Zeng Q."/>
            <person name="Gargeya S."/>
            <person name="Fitzgerald M."/>
            <person name="Haas B."/>
            <person name="Abouelleil A."/>
            <person name="Alvarado L."/>
            <person name="Arachchi H.M."/>
            <person name="Berlin A.M."/>
            <person name="Chapman S.B."/>
            <person name="Goldberg J."/>
            <person name="Griggs A."/>
            <person name="Gujja S."/>
            <person name="Hansen M."/>
            <person name="Howarth C."/>
            <person name="Imamovic A."/>
            <person name="Larimer J."/>
            <person name="McCowen C."/>
            <person name="Montmayeur A."/>
            <person name="Murphy C."/>
            <person name="Neiman D."/>
            <person name="Pearson M."/>
            <person name="Priest M."/>
            <person name="Roberts A."/>
            <person name="Saif S."/>
            <person name="Shea T."/>
            <person name="Sisk P."/>
            <person name="Sykes S."/>
            <person name="Wortman J."/>
            <person name="Nusbaum C."/>
            <person name="Birren B."/>
        </authorList>
    </citation>
    <scope>NUCLEOTIDE SEQUENCE [LARGE SCALE GENOMIC DNA]</scope>
    <source>
        <strain evidence="2 3">2_1_59BFAA</strain>
    </source>
</reference>
<dbReference type="InterPro" id="IPR013766">
    <property type="entry name" value="Thioredoxin_domain"/>
</dbReference>
<protein>
    <recommendedName>
        <fullName evidence="1">Thioredoxin domain-containing protein</fullName>
    </recommendedName>
</protein>
<dbReference type="EMBL" id="ADMG01000027">
    <property type="protein sequence ID" value="EKB31371.1"/>
    <property type="molecule type" value="Genomic_DNA"/>
</dbReference>
<dbReference type="CDD" id="cd02947">
    <property type="entry name" value="TRX_family"/>
    <property type="match status" value="1"/>
</dbReference>
<proteinExistence type="predicted"/>
<evidence type="ECO:0000313" key="2">
    <source>
        <dbReference type="EMBL" id="EKB31371.1"/>
    </source>
</evidence>
<feature type="domain" description="Thioredoxin" evidence="1">
    <location>
        <begin position="1"/>
        <end position="106"/>
    </location>
</feature>
<dbReference type="GO" id="GO:0005737">
    <property type="term" value="C:cytoplasm"/>
    <property type="evidence" value="ECO:0007669"/>
    <property type="project" value="TreeGrafter"/>
</dbReference>
<dbReference type="PANTHER" id="PTHR45663">
    <property type="entry name" value="GEO12009P1"/>
    <property type="match status" value="1"/>
</dbReference>
<evidence type="ECO:0000313" key="3">
    <source>
        <dbReference type="Proteomes" id="UP000005835"/>
    </source>
</evidence>
<dbReference type="SUPFAM" id="SSF52833">
    <property type="entry name" value="Thioredoxin-like"/>
    <property type="match status" value="1"/>
</dbReference>
<dbReference type="RefSeq" id="WP_005434700.1">
    <property type="nucleotide sequence ID" value="NZ_JH815515.1"/>
</dbReference>